<proteinExistence type="predicted"/>
<dbReference type="CDD" id="cd01949">
    <property type="entry name" value="GGDEF"/>
    <property type="match status" value="1"/>
</dbReference>
<dbReference type="RefSeq" id="WP_088768054.1">
    <property type="nucleotide sequence ID" value="NZ_CP022133.1"/>
</dbReference>
<protein>
    <recommendedName>
        <fullName evidence="7">Bifunctional diguanylate cyclase/phosphodiesterase</fullName>
    </recommendedName>
</protein>
<dbReference type="InterPro" id="IPR043128">
    <property type="entry name" value="Rev_trsase/Diguanyl_cyclase"/>
</dbReference>
<dbReference type="PANTHER" id="PTHR33121:SF70">
    <property type="entry name" value="SIGNALING PROTEIN YKOW"/>
    <property type="match status" value="1"/>
</dbReference>
<evidence type="ECO:0000259" key="3">
    <source>
        <dbReference type="PROSITE" id="PS50887"/>
    </source>
</evidence>
<dbReference type="Pfam" id="PF03707">
    <property type="entry name" value="MHYT"/>
    <property type="match status" value="3"/>
</dbReference>
<dbReference type="EMBL" id="CP022133">
    <property type="protein sequence ID" value="ASG65648.1"/>
    <property type="molecule type" value="Genomic_DNA"/>
</dbReference>
<evidence type="ECO:0000256" key="1">
    <source>
        <dbReference type="PROSITE-ProRule" id="PRU00244"/>
    </source>
</evidence>
<dbReference type="SUPFAM" id="SSF55073">
    <property type="entry name" value="Nucleotide cyclase"/>
    <property type="match status" value="1"/>
</dbReference>
<sequence>MNDVLMNFFDLGQYAQAPLPGNYNHWLVVLSYLVAFIASFTALKIFERAHRHRSVSQQKTWTLITAIVAGIGVWSMHFIGMIAFQLPVMVSHSVGLTLASIVPAVIGNYYAYSLHLSEDRLANFKKTRARVSLKTNILSGTILGAGIGLMHYMGMEAMQLTPKLLYSPVWFAASILIAVVLGIFAMSTYSRSSAIRGAKNELRKIQFVTALIIAAAISGMHYAAMLAARFYPTASTEILPIGSQHQHLWLIYAIVVAVTLIALISWVSSVIDKRFQHNYRAIKQSDKRIRELAFNDALTGLPNRRSLLDYLSQQQQETPENEHLVLFLLDIDKFKVLNNTLGPTLGDLLLQSVTHRLERVALNVHMVARPSSNEFAVVARVQKSNNPVQAQSHALSMAKTLQQELQAPYSLKDYRHQCSMSFGVTVVDSFKKSSEDILVQAALALAEAKRNGMGEIRLYHPEMADAIEKRVKLEAELRQAIETRDGLELYLQPQLDINRQVIGAEALIRWHHSERGMVSPAEFIPLAEETGLIIGLGDLINEQACQIIRQWQQLGLTDLVLSINVSAPQFQQMDFVDKLNSLLKQYEVPAGQLKLELTESVLMQNLDDVIHKIKELKQLGIQFALDDFGTGYSSLSYLMKLPFDVLKIDVSFVRDMFQSVQKEAIVQTIVQLAHNLGLKVVAEGVETEKHFDYLSSLGCDYFQGYLFSKPVAEPDFRKHSKHFK</sequence>
<gene>
    <name evidence="5" type="ORF">CEW91_05615</name>
</gene>
<dbReference type="InterPro" id="IPR035919">
    <property type="entry name" value="EAL_sf"/>
</dbReference>
<accession>A0ABN5AWF0</accession>
<dbReference type="SMART" id="SM00267">
    <property type="entry name" value="GGDEF"/>
    <property type="match status" value="1"/>
</dbReference>
<dbReference type="Pfam" id="PF00990">
    <property type="entry name" value="GGDEF"/>
    <property type="match status" value="1"/>
</dbReference>
<dbReference type="PROSITE" id="PS50924">
    <property type="entry name" value="MHYT"/>
    <property type="match status" value="1"/>
</dbReference>
<feature type="domain" description="MHYT" evidence="4">
    <location>
        <begin position="23"/>
        <end position="231"/>
    </location>
</feature>
<feature type="transmembrane region" description="Helical" evidence="1">
    <location>
        <begin position="63"/>
        <end position="84"/>
    </location>
</feature>
<feature type="transmembrane region" description="Helical" evidence="1">
    <location>
        <begin position="248"/>
        <end position="271"/>
    </location>
</feature>
<dbReference type="SMART" id="SM00052">
    <property type="entry name" value="EAL"/>
    <property type="match status" value="1"/>
</dbReference>
<dbReference type="CDD" id="cd01948">
    <property type="entry name" value="EAL"/>
    <property type="match status" value="1"/>
</dbReference>
<dbReference type="InterPro" id="IPR005330">
    <property type="entry name" value="MHYT_dom"/>
</dbReference>
<keyword evidence="1" id="KW-1133">Transmembrane helix</keyword>
<dbReference type="SUPFAM" id="SSF141868">
    <property type="entry name" value="EAL domain-like"/>
    <property type="match status" value="1"/>
</dbReference>
<name>A0ABN5AWF0_9GAMM</name>
<dbReference type="PROSITE" id="PS50883">
    <property type="entry name" value="EAL"/>
    <property type="match status" value="1"/>
</dbReference>
<organism evidence="5 6">
    <name type="scientific">Idiomarina piscisalsi</name>
    <dbReference type="NCBI Taxonomy" id="1096243"/>
    <lineage>
        <taxon>Bacteria</taxon>
        <taxon>Pseudomonadati</taxon>
        <taxon>Pseudomonadota</taxon>
        <taxon>Gammaproteobacteria</taxon>
        <taxon>Alteromonadales</taxon>
        <taxon>Idiomarinaceae</taxon>
        <taxon>Idiomarina</taxon>
    </lineage>
</organism>
<evidence type="ECO:0000313" key="5">
    <source>
        <dbReference type="EMBL" id="ASG65648.1"/>
    </source>
</evidence>
<feature type="domain" description="EAL" evidence="2">
    <location>
        <begin position="470"/>
        <end position="724"/>
    </location>
</feature>
<dbReference type="InterPro" id="IPR050706">
    <property type="entry name" value="Cyclic-di-GMP_PDE-like"/>
</dbReference>
<reference evidence="5 6" key="1">
    <citation type="submission" date="2017-06" db="EMBL/GenBank/DDBJ databases">
        <title>Complete genome sequence of Idiomarina piscisalsi strain 10PY1A isolated from soil of Soudi Arabia.</title>
        <authorList>
            <person name="Kim M.-C."/>
            <person name="Jung B.K."/>
            <person name="Budiyanto F."/>
            <person name="Nzila A."/>
            <person name="Shin J.-H."/>
        </authorList>
    </citation>
    <scope>NUCLEOTIDE SEQUENCE [LARGE SCALE GENOMIC DNA]</scope>
    <source>
        <strain evidence="5 6">10PY1A</strain>
    </source>
</reference>
<dbReference type="PANTHER" id="PTHR33121">
    <property type="entry name" value="CYCLIC DI-GMP PHOSPHODIESTERASE PDEF"/>
    <property type="match status" value="1"/>
</dbReference>
<dbReference type="InterPro" id="IPR000160">
    <property type="entry name" value="GGDEF_dom"/>
</dbReference>
<dbReference type="PROSITE" id="PS50887">
    <property type="entry name" value="GGDEF"/>
    <property type="match status" value="1"/>
</dbReference>
<keyword evidence="6" id="KW-1185">Reference proteome</keyword>
<feature type="domain" description="GGDEF" evidence="3">
    <location>
        <begin position="322"/>
        <end position="461"/>
    </location>
</feature>
<evidence type="ECO:0008006" key="7">
    <source>
        <dbReference type="Google" id="ProtNLM"/>
    </source>
</evidence>
<feature type="transmembrane region" description="Helical" evidence="1">
    <location>
        <begin position="90"/>
        <end position="112"/>
    </location>
</feature>
<dbReference type="Pfam" id="PF00563">
    <property type="entry name" value="EAL"/>
    <property type="match status" value="1"/>
</dbReference>
<evidence type="ECO:0000259" key="4">
    <source>
        <dbReference type="PROSITE" id="PS50924"/>
    </source>
</evidence>
<keyword evidence="1" id="KW-0472">Membrane</keyword>
<feature type="transmembrane region" description="Helical" evidence="1">
    <location>
        <begin position="165"/>
        <end position="186"/>
    </location>
</feature>
<feature type="transmembrane region" description="Helical" evidence="1">
    <location>
        <begin position="133"/>
        <end position="153"/>
    </location>
</feature>
<dbReference type="Proteomes" id="UP000197717">
    <property type="component" value="Chromosome"/>
</dbReference>
<dbReference type="InterPro" id="IPR001633">
    <property type="entry name" value="EAL_dom"/>
</dbReference>
<keyword evidence="1" id="KW-0812">Transmembrane</keyword>
<feature type="transmembrane region" description="Helical" evidence="1">
    <location>
        <begin position="207"/>
        <end position="228"/>
    </location>
</feature>
<dbReference type="NCBIfam" id="TIGR00254">
    <property type="entry name" value="GGDEF"/>
    <property type="match status" value="1"/>
</dbReference>
<evidence type="ECO:0000313" key="6">
    <source>
        <dbReference type="Proteomes" id="UP000197717"/>
    </source>
</evidence>
<dbReference type="InterPro" id="IPR029787">
    <property type="entry name" value="Nucleotide_cyclase"/>
</dbReference>
<feature type="transmembrane region" description="Helical" evidence="1">
    <location>
        <begin position="23"/>
        <end position="43"/>
    </location>
</feature>
<dbReference type="Gene3D" id="3.30.70.270">
    <property type="match status" value="1"/>
</dbReference>
<dbReference type="Gene3D" id="3.20.20.450">
    <property type="entry name" value="EAL domain"/>
    <property type="match status" value="1"/>
</dbReference>
<evidence type="ECO:0000259" key="2">
    <source>
        <dbReference type="PROSITE" id="PS50883"/>
    </source>
</evidence>